<dbReference type="InterPro" id="IPR008480">
    <property type="entry name" value="DUF761_pln"/>
</dbReference>
<dbReference type="OMA" id="FGCLKAQ"/>
<reference evidence="1 2" key="1">
    <citation type="journal article" date="2013" name="Proc. Natl. Acad. Sci. U.S.A.">
        <title>Fine-scale variation in meiotic recombination in Mimulus inferred from population shotgun sequencing.</title>
        <authorList>
            <person name="Hellsten U."/>
            <person name="Wright K.M."/>
            <person name="Jenkins J."/>
            <person name="Shu S."/>
            <person name="Yuan Y."/>
            <person name="Wessler S.R."/>
            <person name="Schmutz J."/>
            <person name="Willis J.H."/>
            <person name="Rokhsar D.S."/>
        </authorList>
    </citation>
    <scope>NUCLEOTIDE SEQUENCE [LARGE SCALE GENOMIC DNA]</scope>
    <source>
        <strain evidence="2">cv. DUN x IM62</strain>
    </source>
</reference>
<dbReference type="Proteomes" id="UP000030748">
    <property type="component" value="Unassembled WGS sequence"/>
</dbReference>
<gene>
    <name evidence="1" type="ORF">MIMGU_mgv1a026725mg</name>
</gene>
<dbReference type="KEGG" id="egt:105966148"/>
<sequence>MAKKRSAALVQKLSVLLKIYIFLARLKKPMIRNLVSLKKTRKLKRLNLFDQYGGYVREYEFSPSSTPLIHGFRTRWAAKSGRRIGFKTMYARCLGKCLREGEDDIYCLDEILPESAAVDLCGDDEDCVDERAEIFIQRFYEEMRRQRLDSGSKINGLLLEI</sequence>
<dbReference type="PANTHER" id="PTHR33265:SF10">
    <property type="entry name" value="OS01G0133200 PROTEIN"/>
    <property type="match status" value="1"/>
</dbReference>
<protein>
    <submittedName>
        <fullName evidence="1">Uncharacterized protein</fullName>
    </submittedName>
</protein>
<organism evidence="1 2">
    <name type="scientific">Erythranthe guttata</name>
    <name type="common">Yellow monkey flower</name>
    <name type="synonym">Mimulus guttatus</name>
    <dbReference type="NCBI Taxonomy" id="4155"/>
    <lineage>
        <taxon>Eukaryota</taxon>
        <taxon>Viridiplantae</taxon>
        <taxon>Streptophyta</taxon>
        <taxon>Embryophyta</taxon>
        <taxon>Tracheophyta</taxon>
        <taxon>Spermatophyta</taxon>
        <taxon>Magnoliopsida</taxon>
        <taxon>eudicotyledons</taxon>
        <taxon>Gunneridae</taxon>
        <taxon>Pentapetalae</taxon>
        <taxon>asterids</taxon>
        <taxon>lamiids</taxon>
        <taxon>Lamiales</taxon>
        <taxon>Phrymaceae</taxon>
        <taxon>Erythranthe</taxon>
    </lineage>
</organism>
<dbReference type="PANTHER" id="PTHR33265">
    <property type="entry name" value="AVR9/CF-9 RAPIDLY ELICITED PROTEIN-RELATED"/>
    <property type="match status" value="1"/>
</dbReference>
<dbReference type="OrthoDB" id="1936669at2759"/>
<evidence type="ECO:0000313" key="1">
    <source>
        <dbReference type="EMBL" id="EYU29998.1"/>
    </source>
</evidence>
<name>A0A022QRV3_ERYGU</name>
<evidence type="ECO:0000313" key="2">
    <source>
        <dbReference type="Proteomes" id="UP000030748"/>
    </source>
</evidence>
<dbReference type="eggNOG" id="ENOG502S4S8">
    <property type="taxonomic scope" value="Eukaryota"/>
</dbReference>
<dbReference type="Pfam" id="PF05553">
    <property type="entry name" value="DUF761"/>
    <property type="match status" value="1"/>
</dbReference>
<dbReference type="EMBL" id="KI631110">
    <property type="protein sequence ID" value="EYU29998.1"/>
    <property type="molecule type" value="Genomic_DNA"/>
</dbReference>
<dbReference type="PhylomeDB" id="A0A022QRV3"/>
<keyword evidence="2" id="KW-1185">Reference proteome</keyword>
<proteinExistence type="predicted"/>
<dbReference type="AlphaFoldDB" id="A0A022QRV3"/>
<accession>A0A022QRV3</accession>